<organism evidence="2 3">
    <name type="scientific">Halteria grandinella</name>
    <dbReference type="NCBI Taxonomy" id="5974"/>
    <lineage>
        <taxon>Eukaryota</taxon>
        <taxon>Sar</taxon>
        <taxon>Alveolata</taxon>
        <taxon>Ciliophora</taxon>
        <taxon>Intramacronucleata</taxon>
        <taxon>Spirotrichea</taxon>
        <taxon>Stichotrichia</taxon>
        <taxon>Sporadotrichida</taxon>
        <taxon>Halteriidae</taxon>
        <taxon>Halteria</taxon>
    </lineage>
</organism>
<evidence type="ECO:0000313" key="3">
    <source>
        <dbReference type="Proteomes" id="UP000785679"/>
    </source>
</evidence>
<keyword evidence="1" id="KW-1133">Transmembrane helix</keyword>
<feature type="transmembrane region" description="Helical" evidence="1">
    <location>
        <begin position="263"/>
        <end position="280"/>
    </location>
</feature>
<protein>
    <recommendedName>
        <fullName evidence="4">TRP C-terminal domain-containing protein</fullName>
    </recommendedName>
</protein>
<gene>
    <name evidence="2" type="ORF">FGO68_gene3094</name>
</gene>
<evidence type="ECO:0000313" key="2">
    <source>
        <dbReference type="EMBL" id="TNV87030.1"/>
    </source>
</evidence>
<evidence type="ECO:0008006" key="4">
    <source>
        <dbReference type="Google" id="ProtNLM"/>
    </source>
</evidence>
<dbReference type="EMBL" id="RRYP01000665">
    <property type="protein sequence ID" value="TNV87030.1"/>
    <property type="molecule type" value="Genomic_DNA"/>
</dbReference>
<name>A0A8J8P6K4_HALGN</name>
<feature type="transmembrane region" description="Helical" evidence="1">
    <location>
        <begin position="292"/>
        <end position="316"/>
    </location>
</feature>
<keyword evidence="1" id="KW-0472">Membrane</keyword>
<feature type="transmembrane region" description="Helical" evidence="1">
    <location>
        <begin position="51"/>
        <end position="74"/>
    </location>
</feature>
<dbReference type="AlphaFoldDB" id="A0A8J8P6K4"/>
<feature type="transmembrane region" description="Helical" evidence="1">
    <location>
        <begin position="95"/>
        <end position="118"/>
    </location>
</feature>
<reference evidence="2" key="1">
    <citation type="submission" date="2019-06" db="EMBL/GenBank/DDBJ databases">
        <authorList>
            <person name="Zheng W."/>
        </authorList>
    </citation>
    <scope>NUCLEOTIDE SEQUENCE</scope>
    <source>
        <strain evidence="2">QDHG01</strain>
    </source>
</reference>
<keyword evidence="1" id="KW-0812">Transmembrane</keyword>
<dbReference type="Proteomes" id="UP000785679">
    <property type="component" value="Unassembled WGS sequence"/>
</dbReference>
<sequence>MDLVYMDLLQTDLWINNIIDLASEDDNAICPSFKLAGYSSKLTISNLGSTFVFIFILISFQVGLVLTKILTVLIPIERFKRAYLKAKNRLYWNMLMRFAIQQYQAIMISSLVCIYYKLDGFNLSQAEFLARTESLGQKISAYTGIALFAGGFLAPIAMAGVIYKHQRAGTLMTTQFNDIYGTLIDGLRVGTHWIVPYWNVITLFRWAIQISAFVLLKEAPAVQIIINLIISHIFTILVAYLRPLASRSSLEAWGKIDENHFKIFNEILVTYYLVFLLLLTDITSDFELRIQIGMIELAIISLCVLSNILKAGLIGIKELRRRRELKRKKELHILSQVQAQTTQQTTEQPATTIPDLIEVVPASRPKGKRIRRRLVIVGPGVNQLYRVDDVMMNFKSYVQAQYLQQY</sequence>
<comment type="caution">
    <text evidence="2">The sequence shown here is derived from an EMBL/GenBank/DDBJ whole genome shotgun (WGS) entry which is preliminary data.</text>
</comment>
<feature type="transmembrane region" description="Helical" evidence="1">
    <location>
        <begin position="222"/>
        <end position="242"/>
    </location>
</feature>
<proteinExistence type="predicted"/>
<feature type="transmembrane region" description="Helical" evidence="1">
    <location>
        <begin position="141"/>
        <end position="163"/>
    </location>
</feature>
<accession>A0A8J8P6K4</accession>
<evidence type="ECO:0000256" key="1">
    <source>
        <dbReference type="SAM" id="Phobius"/>
    </source>
</evidence>
<feature type="transmembrane region" description="Helical" evidence="1">
    <location>
        <begin position="197"/>
        <end position="216"/>
    </location>
</feature>
<keyword evidence="3" id="KW-1185">Reference proteome</keyword>